<dbReference type="PANTHER" id="PTHR11092:SF0">
    <property type="entry name" value="EPIMERASE FAMILY PROTEIN SDR39U1"/>
    <property type="match status" value="1"/>
</dbReference>
<feature type="domain" description="DUF1731" evidence="3">
    <location>
        <begin position="262"/>
        <end position="309"/>
    </location>
</feature>
<dbReference type="InterPro" id="IPR013549">
    <property type="entry name" value="DUF1731"/>
</dbReference>
<dbReference type="CDD" id="cd05242">
    <property type="entry name" value="SDR_a8"/>
    <property type="match status" value="1"/>
</dbReference>
<comment type="similarity">
    <text evidence="1">Belongs to the NAD(P)-dependent epimerase/dehydratase family. SDR39U1 subfamily.</text>
</comment>
<dbReference type="Pfam" id="PF08338">
    <property type="entry name" value="DUF1731"/>
    <property type="match status" value="1"/>
</dbReference>
<dbReference type="Pfam" id="PF01370">
    <property type="entry name" value="Epimerase"/>
    <property type="match status" value="1"/>
</dbReference>
<comment type="caution">
    <text evidence="4">The sequence shown here is derived from an EMBL/GenBank/DDBJ whole genome shotgun (WGS) entry which is preliminary data.</text>
</comment>
<gene>
    <name evidence="4" type="ORF">QWI16_17210</name>
</gene>
<sequence length="313" mass="33570">MQAGEVLGQRLQGKSILLTGATGFVGSALVPQLLERGLKVTVFTRRPKVARAQFGERVEVLTDLMQLSPAGYYGVVNLAGAPIMAGRWSRSRRELLLQSRVGTTSALLEHLRSLAVFPEVVISGSAIGFYGDTGEAPATEATPSGSGFAPQLCREWEAEARGFEHAGARLCLLRTGIVLGQGGGALAQMLPAFRLGLGGPIGQGQQWMSWIHRQDLIHLIIWLLVDHTIEGPVNGTAPEPVRNADFTRTLAEALGRPCWLHMPAWVLKAALGQAAEELLLASNRVLPQKASSHAFGFSYPELAGALDNIVKKK</sequence>
<dbReference type="InterPro" id="IPR010099">
    <property type="entry name" value="SDR39U1"/>
</dbReference>
<evidence type="ECO:0000256" key="1">
    <source>
        <dbReference type="ARBA" id="ARBA00009353"/>
    </source>
</evidence>
<dbReference type="Gene3D" id="3.40.50.720">
    <property type="entry name" value="NAD(P)-binding Rossmann-like Domain"/>
    <property type="match status" value="1"/>
</dbReference>
<evidence type="ECO:0000259" key="2">
    <source>
        <dbReference type="Pfam" id="PF01370"/>
    </source>
</evidence>
<evidence type="ECO:0000313" key="4">
    <source>
        <dbReference type="EMBL" id="MDO3383924.1"/>
    </source>
</evidence>
<dbReference type="NCBIfam" id="TIGR01777">
    <property type="entry name" value="yfcH"/>
    <property type="match status" value="1"/>
</dbReference>
<dbReference type="EMBL" id="JAULRT010000062">
    <property type="protein sequence ID" value="MDO3383924.1"/>
    <property type="molecule type" value="Genomic_DNA"/>
</dbReference>
<dbReference type="InterPro" id="IPR001509">
    <property type="entry name" value="Epimerase_deHydtase"/>
</dbReference>
<reference evidence="4" key="1">
    <citation type="submission" date="2023-07" db="EMBL/GenBank/DDBJ databases">
        <title>Gilvimarinus algae sp. nov., isolated from the surface of Kelp.</title>
        <authorList>
            <person name="Sun Y.Y."/>
            <person name="Gong Y."/>
            <person name="Du Z.J."/>
        </authorList>
    </citation>
    <scope>NUCLEOTIDE SEQUENCE</scope>
    <source>
        <strain evidence="4">SDUM040014</strain>
    </source>
</reference>
<dbReference type="SUPFAM" id="SSF51735">
    <property type="entry name" value="NAD(P)-binding Rossmann-fold domains"/>
    <property type="match status" value="1"/>
</dbReference>
<protein>
    <submittedName>
        <fullName evidence="4">TIGR01777 family oxidoreductase</fullName>
    </submittedName>
</protein>
<dbReference type="Proteomes" id="UP001168380">
    <property type="component" value="Unassembled WGS sequence"/>
</dbReference>
<organism evidence="4 5">
    <name type="scientific">Gilvimarinus algae</name>
    <dbReference type="NCBI Taxonomy" id="3058037"/>
    <lineage>
        <taxon>Bacteria</taxon>
        <taxon>Pseudomonadati</taxon>
        <taxon>Pseudomonadota</taxon>
        <taxon>Gammaproteobacteria</taxon>
        <taxon>Cellvibrionales</taxon>
        <taxon>Cellvibrionaceae</taxon>
        <taxon>Gilvimarinus</taxon>
    </lineage>
</organism>
<name>A0ABT8TIJ9_9GAMM</name>
<keyword evidence="5" id="KW-1185">Reference proteome</keyword>
<proteinExistence type="inferred from homology"/>
<dbReference type="RefSeq" id="WP_302715062.1">
    <property type="nucleotide sequence ID" value="NZ_JAULRT010000062.1"/>
</dbReference>
<dbReference type="PANTHER" id="PTHR11092">
    <property type="entry name" value="SUGAR NUCLEOTIDE EPIMERASE RELATED"/>
    <property type="match status" value="1"/>
</dbReference>
<feature type="domain" description="NAD-dependent epimerase/dehydratase" evidence="2">
    <location>
        <begin position="16"/>
        <end position="226"/>
    </location>
</feature>
<evidence type="ECO:0000313" key="5">
    <source>
        <dbReference type="Proteomes" id="UP001168380"/>
    </source>
</evidence>
<dbReference type="InterPro" id="IPR036291">
    <property type="entry name" value="NAD(P)-bd_dom_sf"/>
</dbReference>
<accession>A0ABT8TIJ9</accession>
<evidence type="ECO:0000259" key="3">
    <source>
        <dbReference type="Pfam" id="PF08338"/>
    </source>
</evidence>